<accession>A0AAV9BTY7</accession>
<gene>
    <name evidence="2" type="ORF">QJS04_geneDACA003131</name>
</gene>
<evidence type="ECO:0000313" key="2">
    <source>
        <dbReference type="EMBL" id="KAK1279708.1"/>
    </source>
</evidence>
<dbReference type="AlphaFoldDB" id="A0AAV9BTY7"/>
<reference evidence="2" key="1">
    <citation type="journal article" date="2023" name="Nat. Commun.">
        <title>Diploid and tetraploid genomes of Acorus and the evolution of monocots.</title>
        <authorList>
            <person name="Ma L."/>
            <person name="Liu K.W."/>
            <person name="Li Z."/>
            <person name="Hsiao Y.Y."/>
            <person name="Qi Y."/>
            <person name="Fu T."/>
            <person name="Tang G.D."/>
            <person name="Zhang D."/>
            <person name="Sun W.H."/>
            <person name="Liu D.K."/>
            <person name="Li Y."/>
            <person name="Chen G.Z."/>
            <person name="Liu X.D."/>
            <person name="Liao X.Y."/>
            <person name="Jiang Y.T."/>
            <person name="Yu X."/>
            <person name="Hao Y."/>
            <person name="Huang J."/>
            <person name="Zhao X.W."/>
            <person name="Ke S."/>
            <person name="Chen Y.Y."/>
            <person name="Wu W.L."/>
            <person name="Hsu J.L."/>
            <person name="Lin Y.F."/>
            <person name="Huang M.D."/>
            <person name="Li C.Y."/>
            <person name="Huang L."/>
            <person name="Wang Z.W."/>
            <person name="Zhao X."/>
            <person name="Zhong W.Y."/>
            <person name="Peng D.H."/>
            <person name="Ahmad S."/>
            <person name="Lan S."/>
            <person name="Zhang J.S."/>
            <person name="Tsai W.C."/>
            <person name="Van de Peer Y."/>
            <person name="Liu Z.J."/>
        </authorList>
    </citation>
    <scope>NUCLEOTIDE SEQUENCE</scope>
    <source>
        <strain evidence="2">SCP</strain>
    </source>
</reference>
<name>A0AAV9BTY7_ACOGR</name>
<feature type="compositionally biased region" description="Basic residues" evidence="1">
    <location>
        <begin position="89"/>
        <end position="107"/>
    </location>
</feature>
<dbReference type="EMBL" id="JAUJYN010000001">
    <property type="protein sequence ID" value="KAK1279708.1"/>
    <property type="molecule type" value="Genomic_DNA"/>
</dbReference>
<sequence length="169" mass="20018">MYIQHQGFIYYTTSFFDNTNNTFLNIKSHINPNLHFLAPNHISMEETKTKQKHKNSYISQCLRFNHDRPTTVVEVDRLRPHIVVAERRPRRGHKSPWKHRRHRRPIKASRGPPLPPPPPPPPLLWWTSFMTVKSRVLDIEWSSFDCDVAGDTMSERRRRSRGGGEEERE</sequence>
<feature type="region of interest" description="Disordered" evidence="1">
    <location>
        <begin position="89"/>
        <end position="119"/>
    </location>
</feature>
<protein>
    <submittedName>
        <fullName evidence="2">Uncharacterized protein</fullName>
    </submittedName>
</protein>
<evidence type="ECO:0000256" key="1">
    <source>
        <dbReference type="SAM" id="MobiDB-lite"/>
    </source>
</evidence>
<comment type="caution">
    <text evidence="2">The sequence shown here is derived from an EMBL/GenBank/DDBJ whole genome shotgun (WGS) entry which is preliminary data.</text>
</comment>
<organism evidence="2 3">
    <name type="scientific">Acorus gramineus</name>
    <name type="common">Dwarf sweet flag</name>
    <dbReference type="NCBI Taxonomy" id="55184"/>
    <lineage>
        <taxon>Eukaryota</taxon>
        <taxon>Viridiplantae</taxon>
        <taxon>Streptophyta</taxon>
        <taxon>Embryophyta</taxon>
        <taxon>Tracheophyta</taxon>
        <taxon>Spermatophyta</taxon>
        <taxon>Magnoliopsida</taxon>
        <taxon>Liliopsida</taxon>
        <taxon>Acoraceae</taxon>
        <taxon>Acorus</taxon>
    </lineage>
</organism>
<evidence type="ECO:0000313" key="3">
    <source>
        <dbReference type="Proteomes" id="UP001179952"/>
    </source>
</evidence>
<reference evidence="2" key="2">
    <citation type="submission" date="2023-06" db="EMBL/GenBank/DDBJ databases">
        <authorList>
            <person name="Ma L."/>
            <person name="Liu K.-W."/>
            <person name="Li Z."/>
            <person name="Hsiao Y.-Y."/>
            <person name="Qi Y."/>
            <person name="Fu T."/>
            <person name="Tang G."/>
            <person name="Zhang D."/>
            <person name="Sun W.-H."/>
            <person name="Liu D.-K."/>
            <person name="Li Y."/>
            <person name="Chen G.-Z."/>
            <person name="Liu X.-D."/>
            <person name="Liao X.-Y."/>
            <person name="Jiang Y.-T."/>
            <person name="Yu X."/>
            <person name="Hao Y."/>
            <person name="Huang J."/>
            <person name="Zhao X.-W."/>
            <person name="Ke S."/>
            <person name="Chen Y.-Y."/>
            <person name="Wu W.-L."/>
            <person name="Hsu J.-L."/>
            <person name="Lin Y.-F."/>
            <person name="Huang M.-D."/>
            <person name="Li C.-Y."/>
            <person name="Huang L."/>
            <person name="Wang Z.-W."/>
            <person name="Zhao X."/>
            <person name="Zhong W.-Y."/>
            <person name="Peng D.-H."/>
            <person name="Ahmad S."/>
            <person name="Lan S."/>
            <person name="Zhang J.-S."/>
            <person name="Tsai W.-C."/>
            <person name="Van De Peer Y."/>
            <person name="Liu Z.-J."/>
        </authorList>
    </citation>
    <scope>NUCLEOTIDE SEQUENCE</scope>
    <source>
        <strain evidence="2">SCP</strain>
        <tissue evidence="2">Leaves</tissue>
    </source>
</reference>
<keyword evidence="3" id="KW-1185">Reference proteome</keyword>
<dbReference type="Proteomes" id="UP001179952">
    <property type="component" value="Unassembled WGS sequence"/>
</dbReference>
<proteinExistence type="predicted"/>